<evidence type="ECO:0000259" key="4">
    <source>
        <dbReference type="PROSITE" id="PS50043"/>
    </source>
</evidence>
<evidence type="ECO:0000256" key="3">
    <source>
        <dbReference type="ARBA" id="ARBA00023163"/>
    </source>
</evidence>
<dbReference type="GO" id="GO:0006355">
    <property type="term" value="P:regulation of DNA-templated transcription"/>
    <property type="evidence" value="ECO:0007669"/>
    <property type="project" value="InterPro"/>
</dbReference>
<dbReference type="AlphaFoldDB" id="V9W446"/>
<evidence type="ECO:0000256" key="2">
    <source>
        <dbReference type="ARBA" id="ARBA00023125"/>
    </source>
</evidence>
<dbReference type="eggNOG" id="COG2197">
    <property type="taxonomic scope" value="Bacteria"/>
</dbReference>
<dbReference type="InterPro" id="IPR000792">
    <property type="entry name" value="Tscrpt_reg_LuxR_C"/>
</dbReference>
<reference evidence="5 6" key="1">
    <citation type="journal article" date="2014" name="PLoS ONE">
        <title>How to Kill the Honey Bee Larva: Genomic Potential and Virulence Mechanisms of Paenibacillus larvae.</title>
        <authorList>
            <person name="Djukic M."/>
            <person name="Brzuszkiewicz E."/>
            <person name="Funfhaus A."/>
            <person name="Voss J."/>
            <person name="Gollnow K."/>
            <person name="Poppinga L."/>
            <person name="Liesegang H."/>
            <person name="Garcia-Gonzalez E."/>
            <person name="Genersch E."/>
            <person name="Daniel R."/>
        </authorList>
    </citation>
    <scope>NUCLEOTIDE SEQUENCE [LARGE SCALE GENOMIC DNA]</scope>
    <source>
        <strain evidence="5 6">DSM 25430</strain>
    </source>
</reference>
<dbReference type="GO" id="GO:0003677">
    <property type="term" value="F:DNA binding"/>
    <property type="evidence" value="ECO:0007669"/>
    <property type="project" value="UniProtKB-KW"/>
</dbReference>
<evidence type="ECO:0000256" key="1">
    <source>
        <dbReference type="ARBA" id="ARBA00023015"/>
    </source>
</evidence>
<feature type="domain" description="HTH luxR-type" evidence="4">
    <location>
        <begin position="3"/>
        <end position="68"/>
    </location>
</feature>
<dbReference type="Gene3D" id="1.10.10.10">
    <property type="entry name" value="Winged helix-like DNA-binding domain superfamily/Winged helix DNA-binding domain"/>
    <property type="match status" value="1"/>
</dbReference>
<dbReference type="PRINTS" id="PR00038">
    <property type="entry name" value="HTHLUXR"/>
</dbReference>
<dbReference type="CDD" id="cd06170">
    <property type="entry name" value="LuxR_C_like"/>
    <property type="match status" value="1"/>
</dbReference>
<protein>
    <submittedName>
        <fullName evidence="5">Transcriptional regulator, LuxR family</fullName>
    </submittedName>
</protein>
<dbReference type="PANTHER" id="PTHR43214:SF41">
    <property type="entry name" value="NITRATE_NITRITE RESPONSE REGULATOR PROTEIN NARP"/>
    <property type="match status" value="1"/>
</dbReference>
<dbReference type="Pfam" id="PF00196">
    <property type="entry name" value="GerE"/>
    <property type="match status" value="1"/>
</dbReference>
<dbReference type="Proteomes" id="UP000029431">
    <property type="component" value="Chromosome"/>
</dbReference>
<dbReference type="EMBL" id="CP003355">
    <property type="protein sequence ID" value="AHD04734.1"/>
    <property type="molecule type" value="Genomic_DNA"/>
</dbReference>
<sequence>MYTTALFEKLSERETKLLCLLACGYNDKEIAHQLFISRRRVGEIISNLKQKLDVSTRVGLGIIAYHLHLIELQDMKRKSQMASENES</sequence>
<organism evidence="5 6">
    <name type="scientific">Paenibacillus larvae subsp. larvae DSM 25430</name>
    <dbReference type="NCBI Taxonomy" id="697284"/>
    <lineage>
        <taxon>Bacteria</taxon>
        <taxon>Bacillati</taxon>
        <taxon>Bacillota</taxon>
        <taxon>Bacilli</taxon>
        <taxon>Bacillales</taxon>
        <taxon>Paenibacillaceae</taxon>
        <taxon>Paenibacillus</taxon>
    </lineage>
</organism>
<keyword evidence="1" id="KW-0805">Transcription regulation</keyword>
<keyword evidence="2" id="KW-0238">DNA-binding</keyword>
<gene>
    <name evidence="5" type="ORF">ERIC2_c08990</name>
</gene>
<dbReference type="InterPro" id="IPR039420">
    <property type="entry name" value="WalR-like"/>
</dbReference>
<dbReference type="KEGG" id="plv:ERIC2_c08990"/>
<proteinExistence type="predicted"/>
<keyword evidence="3" id="KW-0804">Transcription</keyword>
<dbReference type="PANTHER" id="PTHR43214">
    <property type="entry name" value="TWO-COMPONENT RESPONSE REGULATOR"/>
    <property type="match status" value="1"/>
</dbReference>
<accession>V9W446</accession>
<dbReference type="InterPro" id="IPR016032">
    <property type="entry name" value="Sig_transdc_resp-reg_C-effctor"/>
</dbReference>
<dbReference type="PROSITE" id="PS50043">
    <property type="entry name" value="HTH_LUXR_2"/>
    <property type="match status" value="1"/>
</dbReference>
<dbReference type="SMART" id="SM00421">
    <property type="entry name" value="HTH_LUXR"/>
    <property type="match status" value="1"/>
</dbReference>
<dbReference type="HOGENOM" id="CLU_191208_0_0_9"/>
<keyword evidence="6" id="KW-1185">Reference proteome</keyword>
<dbReference type="InterPro" id="IPR036388">
    <property type="entry name" value="WH-like_DNA-bd_sf"/>
</dbReference>
<dbReference type="SUPFAM" id="SSF46894">
    <property type="entry name" value="C-terminal effector domain of the bipartite response regulators"/>
    <property type="match status" value="1"/>
</dbReference>
<name>V9W446_9BACL</name>
<evidence type="ECO:0000313" key="5">
    <source>
        <dbReference type="EMBL" id="AHD04734.1"/>
    </source>
</evidence>
<evidence type="ECO:0000313" key="6">
    <source>
        <dbReference type="Proteomes" id="UP000029431"/>
    </source>
</evidence>